<dbReference type="InterPro" id="IPR001789">
    <property type="entry name" value="Sig_transdc_resp-reg_receiver"/>
</dbReference>
<feature type="region of interest" description="Disordered" evidence="8">
    <location>
        <begin position="944"/>
        <end position="965"/>
    </location>
</feature>
<dbReference type="Gene3D" id="3.40.50.2300">
    <property type="match status" value="1"/>
</dbReference>
<keyword evidence="9" id="KW-0472">Membrane</keyword>
<dbReference type="CDD" id="cd00082">
    <property type="entry name" value="HisKA"/>
    <property type="match status" value="1"/>
</dbReference>
<dbReference type="SMART" id="SM00388">
    <property type="entry name" value="HisKA"/>
    <property type="match status" value="1"/>
</dbReference>
<dbReference type="SUPFAM" id="SSF52172">
    <property type="entry name" value="CheY-like"/>
    <property type="match status" value="1"/>
</dbReference>
<dbReference type="InterPro" id="IPR009057">
    <property type="entry name" value="Homeodomain-like_sf"/>
</dbReference>
<dbReference type="PANTHER" id="PTHR43547:SF2">
    <property type="entry name" value="HYBRID SIGNAL TRANSDUCTION HISTIDINE KINASE C"/>
    <property type="match status" value="1"/>
</dbReference>
<dbReference type="Gene3D" id="1.10.10.60">
    <property type="entry name" value="Homeodomain-like"/>
    <property type="match status" value="2"/>
</dbReference>
<keyword evidence="5" id="KW-0238">DNA-binding</keyword>
<dbReference type="EMBL" id="JACYTQ010000004">
    <property type="protein sequence ID" value="MBD8489772.1"/>
    <property type="molecule type" value="Genomic_DNA"/>
</dbReference>
<name>A0ABR9ALY3_9BACT</name>
<dbReference type="InterPro" id="IPR005467">
    <property type="entry name" value="His_kinase_dom"/>
</dbReference>
<keyword evidence="9" id="KW-1133">Transmembrane helix</keyword>
<dbReference type="InterPro" id="IPR013783">
    <property type="entry name" value="Ig-like_fold"/>
</dbReference>
<evidence type="ECO:0000313" key="14">
    <source>
        <dbReference type="Proteomes" id="UP000647133"/>
    </source>
</evidence>
<dbReference type="Pfam" id="PF07495">
    <property type="entry name" value="Y_Y_Y"/>
    <property type="match status" value="1"/>
</dbReference>
<feature type="modified residue" description="4-aspartylphosphate" evidence="7">
    <location>
        <position position="1018"/>
    </location>
</feature>
<dbReference type="PROSITE" id="PS50110">
    <property type="entry name" value="RESPONSE_REGULATORY"/>
    <property type="match status" value="1"/>
</dbReference>
<evidence type="ECO:0000259" key="12">
    <source>
        <dbReference type="PROSITE" id="PS50110"/>
    </source>
</evidence>
<dbReference type="PROSITE" id="PS50109">
    <property type="entry name" value="HIS_KIN"/>
    <property type="match status" value="1"/>
</dbReference>
<feature type="domain" description="Response regulatory" evidence="12">
    <location>
        <begin position="970"/>
        <end position="1085"/>
    </location>
</feature>
<dbReference type="SMART" id="SM00342">
    <property type="entry name" value="HTH_ARAC"/>
    <property type="match status" value="1"/>
</dbReference>
<dbReference type="InterPro" id="IPR003594">
    <property type="entry name" value="HATPase_dom"/>
</dbReference>
<evidence type="ECO:0000256" key="8">
    <source>
        <dbReference type="SAM" id="MobiDB-lite"/>
    </source>
</evidence>
<dbReference type="InterPro" id="IPR018060">
    <property type="entry name" value="HTH_AraC"/>
</dbReference>
<dbReference type="SUPFAM" id="SSF55874">
    <property type="entry name" value="ATPase domain of HSP90 chaperone/DNA topoisomerase II/histidine kinase"/>
    <property type="match status" value="1"/>
</dbReference>
<comment type="caution">
    <text evidence="13">The sequence shown here is derived from an EMBL/GenBank/DDBJ whole genome shotgun (WGS) entry which is preliminary data.</text>
</comment>
<dbReference type="InterPro" id="IPR011123">
    <property type="entry name" value="Y_Y_Y"/>
</dbReference>
<gene>
    <name evidence="13" type="ORF">IFO69_13525</name>
</gene>
<feature type="compositionally biased region" description="Basic and acidic residues" evidence="8">
    <location>
        <begin position="949"/>
        <end position="965"/>
    </location>
</feature>
<keyword evidence="6" id="KW-0804">Transcription</keyword>
<dbReference type="InterPro" id="IPR018062">
    <property type="entry name" value="HTH_AraC-typ_CS"/>
</dbReference>
<dbReference type="SMART" id="SM00387">
    <property type="entry name" value="HATPase_c"/>
    <property type="match status" value="1"/>
</dbReference>
<evidence type="ECO:0000259" key="11">
    <source>
        <dbReference type="PROSITE" id="PS50109"/>
    </source>
</evidence>
<dbReference type="InterPro" id="IPR036890">
    <property type="entry name" value="HATPase_C_sf"/>
</dbReference>
<evidence type="ECO:0000256" key="3">
    <source>
        <dbReference type="ARBA" id="ARBA00022553"/>
    </source>
</evidence>
<dbReference type="PANTHER" id="PTHR43547">
    <property type="entry name" value="TWO-COMPONENT HISTIDINE KINASE"/>
    <property type="match status" value="1"/>
</dbReference>
<dbReference type="Gene3D" id="2.130.10.10">
    <property type="entry name" value="YVTN repeat-like/Quinoprotein amine dehydrogenase"/>
    <property type="match status" value="3"/>
</dbReference>
<evidence type="ECO:0000259" key="10">
    <source>
        <dbReference type="PROSITE" id="PS01124"/>
    </source>
</evidence>
<dbReference type="Gene3D" id="3.30.565.10">
    <property type="entry name" value="Histidine kinase-like ATPase, C-terminal domain"/>
    <property type="match status" value="1"/>
</dbReference>
<dbReference type="Pfam" id="PF07494">
    <property type="entry name" value="Reg_prop"/>
    <property type="match status" value="6"/>
</dbReference>
<dbReference type="CDD" id="cd17574">
    <property type="entry name" value="REC_OmpR"/>
    <property type="match status" value="1"/>
</dbReference>
<dbReference type="InterPro" id="IPR004358">
    <property type="entry name" value="Sig_transdc_His_kin-like_C"/>
</dbReference>
<reference evidence="13 14" key="1">
    <citation type="submission" date="2020-09" db="EMBL/GenBank/DDBJ databases">
        <title>Echinicola sp. CAU 1574 isolated from sand of Sido Beach.</title>
        <authorList>
            <person name="Kim W."/>
        </authorList>
    </citation>
    <scope>NUCLEOTIDE SEQUENCE [LARGE SCALE GENOMIC DNA]</scope>
    <source>
        <strain evidence="13 14">CAU 1574</strain>
    </source>
</reference>
<dbReference type="Gene3D" id="1.10.287.130">
    <property type="match status" value="1"/>
</dbReference>
<dbReference type="PRINTS" id="PR00344">
    <property type="entry name" value="BCTRLSENSOR"/>
</dbReference>
<evidence type="ECO:0000256" key="4">
    <source>
        <dbReference type="ARBA" id="ARBA00023015"/>
    </source>
</evidence>
<dbReference type="PROSITE" id="PS00041">
    <property type="entry name" value="HTH_ARAC_FAMILY_1"/>
    <property type="match status" value="1"/>
</dbReference>
<dbReference type="InterPro" id="IPR036097">
    <property type="entry name" value="HisK_dim/P_sf"/>
</dbReference>
<accession>A0ABR9ALY3</accession>
<evidence type="ECO:0000256" key="9">
    <source>
        <dbReference type="SAM" id="Phobius"/>
    </source>
</evidence>
<dbReference type="SUPFAM" id="SSF46689">
    <property type="entry name" value="Homeodomain-like"/>
    <property type="match status" value="1"/>
</dbReference>
<dbReference type="EC" id="2.7.13.3" evidence="2"/>
<dbReference type="Proteomes" id="UP000647133">
    <property type="component" value="Unassembled WGS sequence"/>
</dbReference>
<dbReference type="PROSITE" id="PS01124">
    <property type="entry name" value="HTH_ARAC_FAMILY_2"/>
    <property type="match status" value="1"/>
</dbReference>
<dbReference type="RefSeq" id="WP_192010656.1">
    <property type="nucleotide sequence ID" value="NZ_JACYTQ010000004.1"/>
</dbReference>
<dbReference type="InterPro" id="IPR003661">
    <property type="entry name" value="HisK_dim/P_dom"/>
</dbReference>
<dbReference type="InterPro" id="IPR011110">
    <property type="entry name" value="Reg_prop"/>
</dbReference>
<dbReference type="InterPro" id="IPR011006">
    <property type="entry name" value="CheY-like_superfamily"/>
</dbReference>
<keyword evidence="9" id="KW-0812">Transmembrane</keyword>
<keyword evidence="14" id="KW-1185">Reference proteome</keyword>
<evidence type="ECO:0000313" key="13">
    <source>
        <dbReference type="EMBL" id="MBD8489772.1"/>
    </source>
</evidence>
<feature type="transmembrane region" description="Helical" evidence="9">
    <location>
        <begin position="665"/>
        <end position="687"/>
    </location>
</feature>
<dbReference type="SUPFAM" id="SSF63829">
    <property type="entry name" value="Calcium-dependent phosphotriesterase"/>
    <property type="match status" value="2"/>
</dbReference>
<protein>
    <recommendedName>
        <fullName evidence="2">histidine kinase</fullName>
        <ecNumber evidence="2">2.7.13.3</ecNumber>
    </recommendedName>
</protein>
<evidence type="ECO:0000256" key="5">
    <source>
        <dbReference type="ARBA" id="ARBA00023125"/>
    </source>
</evidence>
<evidence type="ECO:0000256" key="2">
    <source>
        <dbReference type="ARBA" id="ARBA00012438"/>
    </source>
</evidence>
<dbReference type="InterPro" id="IPR015943">
    <property type="entry name" value="WD40/YVTN_repeat-like_dom_sf"/>
</dbReference>
<organism evidence="13 14">
    <name type="scientific">Echinicola arenosa</name>
    <dbReference type="NCBI Taxonomy" id="2774144"/>
    <lineage>
        <taxon>Bacteria</taxon>
        <taxon>Pseudomonadati</taxon>
        <taxon>Bacteroidota</taxon>
        <taxon>Cytophagia</taxon>
        <taxon>Cytophagales</taxon>
        <taxon>Cyclobacteriaceae</taxon>
        <taxon>Echinicola</taxon>
    </lineage>
</organism>
<dbReference type="Gene3D" id="2.60.40.10">
    <property type="entry name" value="Immunoglobulins"/>
    <property type="match status" value="1"/>
</dbReference>
<evidence type="ECO:0000256" key="6">
    <source>
        <dbReference type="ARBA" id="ARBA00023163"/>
    </source>
</evidence>
<feature type="domain" description="HTH araC/xylS-type" evidence="10">
    <location>
        <begin position="1117"/>
        <end position="1216"/>
    </location>
</feature>
<feature type="domain" description="Histidine kinase" evidence="11">
    <location>
        <begin position="712"/>
        <end position="931"/>
    </location>
</feature>
<sequence length="1221" mass="137611">MSRILKISFVLLSLFLSIGEMGYGQNTHLKFEHLTVNDGLPQNSVYSITKDKYGFMWFGTWGGAVRYDGYNVKVFRANENDSTALSDNRVSAIVTDSLNNIWIEVEPRDNLFLYNYEKENFHQIPRDNTPQNILDKINVQYRYNVKRTSNASYEWSTSSNGLLQIDLQTGDSVLYQADQNDPSSLSDNITKYIYLDDQQHLWVGTQSGGVSHADLNTKPFVNYYKGPAGKGLVDNVARAMTVDHQGRIWVGSENHGITIIDPSKKENKYTYVGQESLNNLLIRNLFCDSQGLVWIGTKKGLVYYDPAKDEFRNCSLNMCHPSVFAIAEDQQGAIWVGTYNGLALYDPYLDEFHCMNKASGLAGNQIMDLLVDQENNLWVATEEGGLSKLSPPPNFIGKKEFTITNYTENIGHENGILSNRIYSLAEDKAGNIWAATDAGLSQLDPRNNQFQNFTKQNGLPDDFTTAVAADAQGSIWVSHTKGLTKVNAQTGEMQSFNMQDGLQGNEFKQNAAFQHAPSGMLFFGGSNGLTSFQPSQIKANPYPPKVVLTQLDVMHQDVQIGDKVNDRIILENSLLATEEITLTWWDKTFMLEFTALHYANPRSNKYKYMLEGYDTDWIFTDASRPTASYANLPAGDYIFKVHGANSDGLWNETATTLRIKILPPWWLSWWAMLIYFILFCTLAWLVYRSLNSKIQLRKKEAIHQAKLHFFTEVSHEFRTPLTLIIDPLERLIAEKPKQKVAEQYYQLMHRNAQQLLALVNQLLDFRKLESGHLQLDLENSDLVAFVRNLAASFEEMAKQRQIFFKVTTNSTPLIMPFDQAKLTMVLNNLLSNAFKFTPDQGKITLDLKETNHPKKGIIIQVKDTGQGISKEELEKIFGIFYQASNNNGQYKGSGIGLSLTKELVALHGGEITVDSDLGKGSSFSVFLPDNTTLSETLSAINTNTAPHAFQDKSDEKKEPDSHNIDPDRSVILVVDDNDDIRTYVEMTFNQEYQVITASNGLEGLASATNHIPDLIISDVMMPDMNGLEMCEKLKTDERTSHIPIILLTARQSATAKTEGYETGADAYVTKPFHTSVLRAQVHNLLEQRKRLRDLFSNGSTIELKKIAVNATDAAFLEKTRQLIESNLESENLDIDSLAEQLNMSRSQFYRKIKALTNKSASDFVTSFRMNQAAELLLSGQYNISETAYKVGYSIPNNFTRAFAKHFGSSPSQFIKEKTENN</sequence>
<dbReference type="Pfam" id="PF00512">
    <property type="entry name" value="HisKA"/>
    <property type="match status" value="1"/>
</dbReference>
<evidence type="ECO:0000256" key="1">
    <source>
        <dbReference type="ARBA" id="ARBA00000085"/>
    </source>
</evidence>
<dbReference type="CDD" id="cd16922">
    <property type="entry name" value="HATPase_EvgS-ArcB-TorS-like"/>
    <property type="match status" value="1"/>
</dbReference>
<keyword evidence="3 7" id="KW-0597">Phosphoprotein</keyword>
<dbReference type="SMART" id="SM00448">
    <property type="entry name" value="REC"/>
    <property type="match status" value="1"/>
</dbReference>
<dbReference type="SUPFAM" id="SSF47384">
    <property type="entry name" value="Homodimeric domain of signal transducing histidine kinase"/>
    <property type="match status" value="1"/>
</dbReference>
<evidence type="ECO:0000256" key="7">
    <source>
        <dbReference type="PROSITE-ProRule" id="PRU00169"/>
    </source>
</evidence>
<keyword evidence="4" id="KW-0805">Transcription regulation</keyword>
<comment type="catalytic activity">
    <reaction evidence="1">
        <text>ATP + protein L-histidine = ADP + protein N-phospho-L-histidine.</text>
        <dbReference type="EC" id="2.7.13.3"/>
    </reaction>
</comment>
<dbReference type="Pfam" id="PF12833">
    <property type="entry name" value="HTH_18"/>
    <property type="match status" value="1"/>
</dbReference>
<dbReference type="Pfam" id="PF00072">
    <property type="entry name" value="Response_reg"/>
    <property type="match status" value="1"/>
</dbReference>
<proteinExistence type="predicted"/>
<dbReference type="Pfam" id="PF02518">
    <property type="entry name" value="HATPase_c"/>
    <property type="match status" value="1"/>
</dbReference>